<dbReference type="GeneID" id="98916077"/>
<name>A0A4R3YVR2_9FIRM</name>
<proteinExistence type="predicted"/>
<reference evidence="1 2" key="1">
    <citation type="submission" date="2019-03" db="EMBL/GenBank/DDBJ databases">
        <title>Genomic Encyclopedia of Type Strains, Phase IV (KMG-IV): sequencing the most valuable type-strain genomes for metagenomic binning, comparative biology and taxonomic classification.</title>
        <authorList>
            <person name="Goeker M."/>
        </authorList>
    </citation>
    <scope>NUCLEOTIDE SEQUENCE [LARGE SCALE GENOMIC DNA]</scope>
    <source>
        <strain evidence="1 2">DSM 29487</strain>
    </source>
</reference>
<dbReference type="AlphaFoldDB" id="A0A4R3YVR2"/>
<dbReference type="EMBL" id="SMCQ01000018">
    <property type="protein sequence ID" value="TCV95323.1"/>
    <property type="molecule type" value="Genomic_DNA"/>
</dbReference>
<comment type="caution">
    <text evidence="1">The sequence shown here is derived from an EMBL/GenBank/DDBJ whole genome shotgun (WGS) entry which is preliminary data.</text>
</comment>
<gene>
    <name evidence="1" type="ORF">EDD60_11842</name>
</gene>
<organism evidence="1 2">
    <name type="scientific">Longibaculum muris</name>
    <dbReference type="NCBI Taxonomy" id="1796628"/>
    <lineage>
        <taxon>Bacteria</taxon>
        <taxon>Bacillati</taxon>
        <taxon>Bacillota</taxon>
        <taxon>Erysipelotrichia</taxon>
        <taxon>Erysipelotrichales</taxon>
        <taxon>Coprobacillaceae</taxon>
        <taxon>Longibaculum</taxon>
    </lineage>
</organism>
<evidence type="ECO:0000313" key="2">
    <source>
        <dbReference type="Proteomes" id="UP000295515"/>
    </source>
</evidence>
<protein>
    <submittedName>
        <fullName evidence="1">Uncharacterized protein</fullName>
    </submittedName>
</protein>
<keyword evidence="2" id="KW-1185">Reference proteome</keyword>
<sequence>MGSNRELKELCYMEALEDSVVSVEMILNRLNQIEQKKGVFDAYILSHDRSKTVLDLELSLATLCILLRKMSENLFIVTPEELRRDMNSIIHSNRFEYTRLEVVVYSQKGREPIDLQGLLNFCHAILKSDKVRR</sequence>
<evidence type="ECO:0000313" key="1">
    <source>
        <dbReference type="EMBL" id="TCV95323.1"/>
    </source>
</evidence>
<accession>A0A4R3YVR2</accession>
<dbReference type="Proteomes" id="UP000295515">
    <property type="component" value="Unassembled WGS sequence"/>
</dbReference>
<dbReference type="RefSeq" id="WP_066444300.1">
    <property type="nucleotide sequence ID" value="NZ_CAUWFI010000007.1"/>
</dbReference>